<proteinExistence type="predicted"/>
<keyword evidence="2" id="KW-1185">Reference proteome</keyword>
<dbReference type="InterPro" id="IPR043502">
    <property type="entry name" value="DNA/RNA_pol_sf"/>
</dbReference>
<dbReference type="AlphaFoldDB" id="A0A1U8PLJ4"/>
<organism evidence="2 3">
    <name type="scientific">Gossypium hirsutum</name>
    <name type="common">Upland cotton</name>
    <name type="synonym">Gossypium mexicanum</name>
    <dbReference type="NCBI Taxonomy" id="3635"/>
    <lineage>
        <taxon>Eukaryota</taxon>
        <taxon>Viridiplantae</taxon>
        <taxon>Streptophyta</taxon>
        <taxon>Embryophyta</taxon>
        <taxon>Tracheophyta</taxon>
        <taxon>Spermatophyta</taxon>
        <taxon>Magnoliopsida</taxon>
        <taxon>eudicotyledons</taxon>
        <taxon>Gunneridae</taxon>
        <taxon>Pentapetalae</taxon>
        <taxon>rosids</taxon>
        <taxon>malvids</taxon>
        <taxon>Malvales</taxon>
        <taxon>Malvaceae</taxon>
        <taxon>Malvoideae</taxon>
        <taxon>Gossypium</taxon>
    </lineage>
</organism>
<dbReference type="RefSeq" id="XP_016752066.1">
    <property type="nucleotide sequence ID" value="XM_016896577.1"/>
</dbReference>
<reference evidence="2" key="1">
    <citation type="journal article" date="2020" name="Nat. Genet.">
        <title>Genomic diversifications of five Gossypium allopolyploid species and their impact on cotton improvement.</title>
        <authorList>
            <person name="Chen Z.J."/>
            <person name="Sreedasyam A."/>
            <person name="Ando A."/>
            <person name="Song Q."/>
            <person name="De Santiago L.M."/>
            <person name="Hulse-Kemp A.M."/>
            <person name="Ding M."/>
            <person name="Ye W."/>
            <person name="Kirkbride R.C."/>
            <person name="Jenkins J."/>
            <person name="Plott C."/>
            <person name="Lovell J."/>
            <person name="Lin Y.M."/>
            <person name="Vaughn R."/>
            <person name="Liu B."/>
            <person name="Simpson S."/>
            <person name="Scheffler B.E."/>
            <person name="Wen L."/>
            <person name="Saski C.A."/>
            <person name="Grover C.E."/>
            <person name="Hu G."/>
            <person name="Conover J.L."/>
            <person name="Carlson J.W."/>
            <person name="Shu S."/>
            <person name="Boston L.B."/>
            <person name="Williams M."/>
            <person name="Peterson D.G."/>
            <person name="McGee K."/>
            <person name="Jones D.C."/>
            <person name="Wendel J.F."/>
            <person name="Stelly D.M."/>
            <person name="Grimwood J."/>
            <person name="Schmutz J."/>
        </authorList>
    </citation>
    <scope>NUCLEOTIDE SEQUENCE [LARGE SCALE GENOMIC DNA]</scope>
    <source>
        <strain evidence="2">cv. TM-1</strain>
    </source>
</reference>
<dbReference type="GeneID" id="107960266"/>
<dbReference type="PANTHER" id="PTHR45835:SF87">
    <property type="entry name" value="RNA-DIRECTED DNA POLYMERASE"/>
    <property type="match status" value="1"/>
</dbReference>
<dbReference type="KEGG" id="ghi:107960266"/>
<dbReference type="PANTHER" id="PTHR45835">
    <property type="entry name" value="YALI0A06105P"/>
    <property type="match status" value="1"/>
</dbReference>
<dbReference type="InterPro" id="IPR043128">
    <property type="entry name" value="Rev_trsase/Diguanyl_cyclase"/>
</dbReference>
<dbReference type="InterPro" id="IPR041577">
    <property type="entry name" value="RT_RNaseH_2"/>
</dbReference>
<accession>A0A1U8PLJ4</accession>
<feature type="domain" description="Reverse transcriptase/retrotransposon-derived protein RNase H-like" evidence="1">
    <location>
        <begin position="272"/>
        <end position="318"/>
    </location>
</feature>
<gene>
    <name evidence="3" type="primary">LOC107960266</name>
</gene>
<evidence type="ECO:0000313" key="3">
    <source>
        <dbReference type="RefSeq" id="XP_016752066.1"/>
    </source>
</evidence>
<dbReference type="SUPFAM" id="SSF56672">
    <property type="entry name" value="DNA/RNA polymerases"/>
    <property type="match status" value="2"/>
</dbReference>
<dbReference type="Pfam" id="PF17919">
    <property type="entry name" value="RT_RNaseH_2"/>
    <property type="match status" value="1"/>
</dbReference>
<sequence>MTYPCLVYGSIEHRVSDCLRKAIVVRDLHVSVVAITPAPAQGRGRGRGDGGKVDSSAMRSFILKDVARELRIAVETSRSSVTGKSPLGDSVVVDWGFYIILGMDWLSEHRAKVDCEAKLVTLCGAGGSEVVVGEKFELLSDVISSLYSEKLVWKGCEGYLAYILNTDSKEIRLEEIRTVCDFSYVFLKELLGLQLNREVEFSIKLYPSISLVSVAPYCMTPKELKELKLQLQELLDRGFIRLTGYYHCFVEGFSSIAAPLKKLLQKKTAFEWTDERYKCFEKLKLLLTEAFVLTKLVSDKEYVVYSDASYTRLGCVLMLDGRLFIPRDEDLRHSILTEVHSSHFAMHPGGNKMYQDLQRVKAEHKHPSGLLQPIQILEWKWEQITMDFVYGFLLTLTRKDSIWVDLRRQDIKYQISDKVFLKVSSCKKVLRFRLKGKLSPRFIGPYEKYISKHSHVVSFEEIEVQFDLLHEEELVAILNQEVKVLCN</sequence>
<name>A0A1U8PLJ4_GOSHI</name>
<dbReference type="Pfam" id="PF08284">
    <property type="entry name" value="RVP_2"/>
    <property type="match status" value="1"/>
</dbReference>
<dbReference type="Proteomes" id="UP000818029">
    <property type="component" value="Chromosome A11"/>
</dbReference>
<protein>
    <recommendedName>
        <fullName evidence="1">Reverse transcriptase/retrotransposon-derived protein RNase H-like domain-containing protein</fullName>
    </recommendedName>
</protein>
<dbReference type="Gene3D" id="3.30.70.270">
    <property type="match status" value="1"/>
</dbReference>
<dbReference type="PaxDb" id="3635-A0A1U8PLJ4"/>
<reference evidence="3" key="2">
    <citation type="submission" date="2025-08" db="UniProtKB">
        <authorList>
            <consortium name="RefSeq"/>
        </authorList>
    </citation>
    <scope>IDENTIFICATION</scope>
</reference>
<evidence type="ECO:0000313" key="2">
    <source>
        <dbReference type="Proteomes" id="UP000818029"/>
    </source>
</evidence>
<evidence type="ECO:0000259" key="1">
    <source>
        <dbReference type="Pfam" id="PF17919"/>
    </source>
</evidence>